<sequence>MSLLCSANSVTHSRSSTPIPDLIDSLMTNRIRTLNELVRIERIAAFCQSESDARAFQVPMTAAWANYVASHQLLIDLHGLTRNFPFSGDIITTSYVRVTNDPLSNRSWNMAWLCLIKIKEDGLIPMFAAMESAKPGMWGDKTPTKEEMDQLAMFFEIEWSNAVETMLRHWVVPPTWC</sequence>
<organism evidence="1 2">
    <name type="scientific">Fusarium kuroshium</name>
    <dbReference type="NCBI Taxonomy" id="2010991"/>
    <lineage>
        <taxon>Eukaryota</taxon>
        <taxon>Fungi</taxon>
        <taxon>Dikarya</taxon>
        <taxon>Ascomycota</taxon>
        <taxon>Pezizomycotina</taxon>
        <taxon>Sordariomycetes</taxon>
        <taxon>Hypocreomycetidae</taxon>
        <taxon>Hypocreales</taxon>
        <taxon>Nectriaceae</taxon>
        <taxon>Fusarium</taxon>
        <taxon>Fusarium solani species complex</taxon>
    </lineage>
</organism>
<proteinExistence type="predicted"/>
<name>A0A3M2RNE8_9HYPO</name>
<dbReference type="EMBL" id="NKUJ01000391">
    <property type="protein sequence ID" value="RMJ06739.1"/>
    <property type="molecule type" value="Genomic_DNA"/>
</dbReference>
<dbReference type="OrthoDB" id="4932428at2759"/>
<accession>A0A3M2RNE8</accession>
<reference evidence="1 2" key="1">
    <citation type="submission" date="2017-06" db="EMBL/GenBank/DDBJ databases">
        <title>Comparative genomic analysis of Ambrosia Fusariam Clade fungi.</title>
        <authorList>
            <person name="Stajich J.E."/>
            <person name="Carrillo J."/>
            <person name="Kijimoto T."/>
            <person name="Eskalen A."/>
            <person name="O'Donnell K."/>
            <person name="Kasson M."/>
        </authorList>
    </citation>
    <scope>NUCLEOTIDE SEQUENCE [LARGE SCALE GENOMIC DNA]</scope>
    <source>
        <strain evidence="1">UCR3666</strain>
    </source>
</reference>
<protein>
    <submittedName>
        <fullName evidence="1">Uncharacterized protein</fullName>
    </submittedName>
</protein>
<dbReference type="AlphaFoldDB" id="A0A3M2RNE8"/>
<evidence type="ECO:0000313" key="2">
    <source>
        <dbReference type="Proteomes" id="UP000277212"/>
    </source>
</evidence>
<gene>
    <name evidence="1" type="ORF">CDV36_013657</name>
</gene>
<comment type="caution">
    <text evidence="1">The sequence shown here is derived from an EMBL/GenBank/DDBJ whole genome shotgun (WGS) entry which is preliminary data.</text>
</comment>
<keyword evidence="2" id="KW-1185">Reference proteome</keyword>
<evidence type="ECO:0000313" key="1">
    <source>
        <dbReference type="EMBL" id="RMJ06739.1"/>
    </source>
</evidence>
<dbReference type="Proteomes" id="UP000277212">
    <property type="component" value="Unassembled WGS sequence"/>
</dbReference>